<feature type="non-terminal residue" evidence="1">
    <location>
        <position position="1"/>
    </location>
</feature>
<dbReference type="Proteomes" id="UP000075243">
    <property type="component" value="Chromosome 2"/>
</dbReference>
<evidence type="ECO:0000313" key="1">
    <source>
        <dbReference type="EMBL" id="KYP72385.1"/>
    </source>
</evidence>
<dbReference type="PANTHER" id="PTHR33116:SF78">
    <property type="entry name" value="OS12G0587133 PROTEIN"/>
    <property type="match status" value="1"/>
</dbReference>
<protein>
    <submittedName>
        <fullName evidence="1">Uncharacterized protein</fullName>
    </submittedName>
</protein>
<organism evidence="1 2">
    <name type="scientific">Cajanus cajan</name>
    <name type="common">Pigeon pea</name>
    <name type="synonym">Cajanus indicus</name>
    <dbReference type="NCBI Taxonomy" id="3821"/>
    <lineage>
        <taxon>Eukaryota</taxon>
        <taxon>Viridiplantae</taxon>
        <taxon>Streptophyta</taxon>
        <taxon>Embryophyta</taxon>
        <taxon>Tracheophyta</taxon>
        <taxon>Spermatophyta</taxon>
        <taxon>Magnoliopsida</taxon>
        <taxon>eudicotyledons</taxon>
        <taxon>Gunneridae</taxon>
        <taxon>Pentapetalae</taxon>
        <taxon>rosids</taxon>
        <taxon>fabids</taxon>
        <taxon>Fabales</taxon>
        <taxon>Fabaceae</taxon>
        <taxon>Papilionoideae</taxon>
        <taxon>50 kb inversion clade</taxon>
        <taxon>NPAAA clade</taxon>
        <taxon>indigoferoid/millettioid clade</taxon>
        <taxon>Phaseoleae</taxon>
        <taxon>Cajanus</taxon>
    </lineage>
</organism>
<dbReference type="EMBL" id="CM003604">
    <property type="protein sequence ID" value="KYP72385.1"/>
    <property type="molecule type" value="Genomic_DNA"/>
</dbReference>
<dbReference type="Gramene" id="C.cajan_04853.t">
    <property type="protein sequence ID" value="C.cajan_04853.t.cds1"/>
    <property type="gene ID" value="C.cajan_04853"/>
</dbReference>
<name>A0A151TZD7_CAJCA</name>
<dbReference type="AlphaFoldDB" id="A0A151TZD7"/>
<proteinExistence type="predicted"/>
<gene>
    <name evidence="1" type="ORF">KK1_004973</name>
</gene>
<accession>A0A151TZD7</accession>
<sequence length="62" mass="6767">FSHATNLGKYLDFPLLSGGVKKGDFSFIMDKVNGRLQGWKSKLTNRVGRVTLAKSVISAIPT</sequence>
<dbReference type="PANTHER" id="PTHR33116">
    <property type="entry name" value="REVERSE TRANSCRIPTASE ZINC-BINDING DOMAIN-CONTAINING PROTEIN-RELATED-RELATED"/>
    <property type="match status" value="1"/>
</dbReference>
<keyword evidence="2" id="KW-1185">Reference proteome</keyword>
<reference evidence="1 2" key="1">
    <citation type="journal article" date="2012" name="Nat. Biotechnol.">
        <title>Draft genome sequence of pigeonpea (Cajanus cajan), an orphan legume crop of resource-poor farmers.</title>
        <authorList>
            <person name="Varshney R.K."/>
            <person name="Chen W."/>
            <person name="Li Y."/>
            <person name="Bharti A.K."/>
            <person name="Saxena R.K."/>
            <person name="Schlueter J.A."/>
            <person name="Donoghue M.T."/>
            <person name="Azam S."/>
            <person name="Fan G."/>
            <person name="Whaley A.M."/>
            <person name="Farmer A.D."/>
            <person name="Sheridan J."/>
            <person name="Iwata A."/>
            <person name="Tuteja R."/>
            <person name="Penmetsa R.V."/>
            <person name="Wu W."/>
            <person name="Upadhyaya H.D."/>
            <person name="Yang S.P."/>
            <person name="Shah T."/>
            <person name="Saxena K.B."/>
            <person name="Michael T."/>
            <person name="McCombie W.R."/>
            <person name="Yang B."/>
            <person name="Zhang G."/>
            <person name="Yang H."/>
            <person name="Wang J."/>
            <person name="Spillane C."/>
            <person name="Cook D.R."/>
            <person name="May G.D."/>
            <person name="Xu X."/>
            <person name="Jackson S.A."/>
        </authorList>
    </citation>
    <scope>NUCLEOTIDE SEQUENCE [LARGE SCALE GENOMIC DNA]</scope>
    <source>
        <strain evidence="2">cv. Asha</strain>
    </source>
</reference>
<evidence type="ECO:0000313" key="2">
    <source>
        <dbReference type="Proteomes" id="UP000075243"/>
    </source>
</evidence>